<dbReference type="InterPro" id="IPR025199">
    <property type="entry name" value="FtsK_4TM"/>
</dbReference>
<organism evidence="10">
    <name type="scientific">Thermodesulforhabdus norvegica</name>
    <dbReference type="NCBI Taxonomy" id="39841"/>
    <lineage>
        <taxon>Bacteria</taxon>
        <taxon>Pseudomonadati</taxon>
        <taxon>Thermodesulfobacteriota</taxon>
        <taxon>Syntrophobacteria</taxon>
        <taxon>Syntrophobacterales</taxon>
        <taxon>Thermodesulforhabdaceae</taxon>
        <taxon>Thermodesulforhabdus</taxon>
    </lineage>
</organism>
<reference evidence="10" key="1">
    <citation type="journal article" date="2020" name="mSystems">
        <title>Genome- and Community-Level Interaction Insights into Carbon Utilization and Element Cycling Functions of Hydrothermarchaeota in Hydrothermal Sediment.</title>
        <authorList>
            <person name="Zhou Z."/>
            <person name="Liu Y."/>
            <person name="Xu W."/>
            <person name="Pan J."/>
            <person name="Luo Z.H."/>
            <person name="Li M."/>
        </authorList>
    </citation>
    <scope>NUCLEOTIDE SEQUENCE [LARGE SCALE GENOMIC DNA]</scope>
    <source>
        <strain evidence="10">HyVt-19</strain>
    </source>
</reference>
<accession>A0A7C1AX96</accession>
<evidence type="ECO:0000256" key="4">
    <source>
        <dbReference type="ARBA" id="ARBA00022989"/>
    </source>
</evidence>
<feature type="transmembrane region" description="Helical" evidence="7">
    <location>
        <begin position="95"/>
        <end position="114"/>
    </location>
</feature>
<keyword evidence="3 7" id="KW-0812">Transmembrane</keyword>
<dbReference type="InterPro" id="IPR050206">
    <property type="entry name" value="FtsK/SpoIIIE/SftA"/>
</dbReference>
<feature type="domain" description="DNA translocase FtsK 4TM region" evidence="8">
    <location>
        <begin position="2"/>
        <end position="168"/>
    </location>
</feature>
<comment type="caution">
    <text evidence="10">The sequence shown here is derived from an EMBL/GenBank/DDBJ whole genome shotgun (WGS) entry which is preliminary data.</text>
</comment>
<dbReference type="InterPro" id="IPR041027">
    <property type="entry name" value="FtsK_alpha"/>
</dbReference>
<evidence type="ECO:0000259" key="9">
    <source>
        <dbReference type="Pfam" id="PF17854"/>
    </source>
</evidence>
<gene>
    <name evidence="10" type="ORF">ENG14_00200</name>
</gene>
<dbReference type="Gene3D" id="3.30.980.40">
    <property type="match status" value="1"/>
</dbReference>
<evidence type="ECO:0000256" key="5">
    <source>
        <dbReference type="ARBA" id="ARBA00023136"/>
    </source>
</evidence>
<dbReference type="GO" id="GO:0005886">
    <property type="term" value="C:plasma membrane"/>
    <property type="evidence" value="ECO:0007669"/>
    <property type="project" value="UniProtKB-SubCell"/>
</dbReference>
<dbReference type="AlphaFoldDB" id="A0A7C1AX96"/>
<keyword evidence="5 7" id="KW-0472">Membrane</keyword>
<feature type="transmembrane region" description="Helical" evidence="7">
    <location>
        <begin position="51"/>
        <end position="74"/>
    </location>
</feature>
<proteinExistence type="predicted"/>
<feature type="compositionally biased region" description="Basic and acidic residues" evidence="6">
    <location>
        <begin position="272"/>
        <end position="281"/>
    </location>
</feature>
<evidence type="ECO:0000313" key="10">
    <source>
        <dbReference type="EMBL" id="HDL89308.1"/>
    </source>
</evidence>
<comment type="subcellular location">
    <subcellularLocation>
        <location evidence="1">Cell membrane</location>
        <topology evidence="1">Multi-pass membrane protein</topology>
    </subcellularLocation>
</comment>
<evidence type="ECO:0000256" key="1">
    <source>
        <dbReference type="ARBA" id="ARBA00004651"/>
    </source>
</evidence>
<dbReference type="Pfam" id="PF13491">
    <property type="entry name" value="FtsK_4TM"/>
    <property type="match status" value="1"/>
</dbReference>
<dbReference type="Proteomes" id="UP000886355">
    <property type="component" value="Unassembled WGS sequence"/>
</dbReference>
<keyword evidence="2" id="KW-1003">Cell membrane</keyword>
<feature type="transmembrane region" description="Helical" evidence="7">
    <location>
        <begin position="147"/>
        <end position="168"/>
    </location>
</feature>
<protein>
    <submittedName>
        <fullName evidence="10">DNA translocase FtsK</fullName>
    </submittedName>
</protein>
<dbReference type="PANTHER" id="PTHR22683">
    <property type="entry name" value="SPORULATION PROTEIN RELATED"/>
    <property type="match status" value="1"/>
</dbReference>
<name>A0A7C1AX96_9BACT</name>
<dbReference type="PANTHER" id="PTHR22683:SF41">
    <property type="entry name" value="DNA TRANSLOCASE FTSK"/>
    <property type="match status" value="1"/>
</dbReference>
<evidence type="ECO:0000259" key="8">
    <source>
        <dbReference type="Pfam" id="PF13491"/>
    </source>
</evidence>
<evidence type="ECO:0000256" key="7">
    <source>
        <dbReference type="SAM" id="Phobius"/>
    </source>
</evidence>
<evidence type="ECO:0000256" key="2">
    <source>
        <dbReference type="ARBA" id="ARBA00022475"/>
    </source>
</evidence>
<sequence>MERKKSELLGLIFFFLATLSLISLLSFDPTDPTIFNASSLNSTVHNLLGLFGAHLAWLLYTVIGIASFFIPGLLYLIGYRQLKRTNKGSAKNQSIIALGLALIFISLVVIPPIITPVVKIRGTSFPVCGHAGKVIANLLIKTFSRTGALFVTFGLVILGFVALLPWTLSETGPRLAQMTSVVTMSLVRFCKSLSENIRAKLNKARPSSNSAAHSNSNSHISEEALLDIEVLDYDEEPATMPSKSKVTPQEVEETLFSVEDQSFSHVTIQESFPKKLPDTKNPKKQKAHKLNRSENDFYLPDIGLLNRYSEEQQMEDIHFLKRKAEILTQKLADFGIKGEVVDIHPGPVITMFEYVPAPGIKINRIVNLANDLTMALKAMSIRIVAPIPGKAAVGIEIPNKRRQLVPIRSIIESNEFQKATQPLTIALGKD</sequence>
<keyword evidence="4 7" id="KW-1133">Transmembrane helix</keyword>
<feature type="non-terminal residue" evidence="10">
    <location>
        <position position="430"/>
    </location>
</feature>
<evidence type="ECO:0000256" key="3">
    <source>
        <dbReference type="ARBA" id="ARBA00022692"/>
    </source>
</evidence>
<feature type="domain" description="FtsK alpha" evidence="9">
    <location>
        <begin position="299"/>
        <end position="399"/>
    </location>
</feature>
<dbReference type="Pfam" id="PF17854">
    <property type="entry name" value="FtsK_alpha"/>
    <property type="match status" value="1"/>
</dbReference>
<evidence type="ECO:0000256" key="6">
    <source>
        <dbReference type="SAM" id="MobiDB-lite"/>
    </source>
</evidence>
<feature type="region of interest" description="Disordered" evidence="6">
    <location>
        <begin position="269"/>
        <end position="289"/>
    </location>
</feature>
<dbReference type="EMBL" id="DQZW01000010">
    <property type="protein sequence ID" value="HDL89308.1"/>
    <property type="molecule type" value="Genomic_DNA"/>
</dbReference>